<evidence type="ECO:0000259" key="4">
    <source>
        <dbReference type="PROSITE" id="PS50987"/>
    </source>
</evidence>
<dbReference type="PANTHER" id="PTHR33154">
    <property type="entry name" value="TRANSCRIPTIONAL REGULATOR, ARSR FAMILY"/>
    <property type="match status" value="1"/>
</dbReference>
<keyword evidence="2" id="KW-0238">DNA-binding</keyword>
<protein>
    <recommendedName>
        <fullName evidence="4">HTH arsR-type domain-containing protein</fullName>
    </recommendedName>
</protein>
<proteinExistence type="predicted"/>
<dbReference type="PRINTS" id="PR00778">
    <property type="entry name" value="HTHARSR"/>
</dbReference>
<dbReference type="Pfam" id="PF01022">
    <property type="entry name" value="HTH_5"/>
    <property type="match status" value="1"/>
</dbReference>
<dbReference type="STRING" id="1914305.BLW93_07680"/>
<dbReference type="AlphaFoldDB" id="A0A1R1MJP6"/>
<dbReference type="PROSITE" id="PS50987">
    <property type="entry name" value="HTH_ARSR_2"/>
    <property type="match status" value="1"/>
</dbReference>
<sequence>MREFAEAMKILGEPNRLRIVKMLQERSAYVCEIAQVLGISMATVSTHLSVLKRFHIVEDKREGVKILYSLSSPPNRDIKKLLDFLKEIGENWKVTKEDRKHLHSIENVDEVCSKQRNTES</sequence>
<keyword evidence="3" id="KW-0804">Transcription</keyword>
<dbReference type="InterPro" id="IPR036390">
    <property type="entry name" value="WH_DNA-bd_sf"/>
</dbReference>
<dbReference type="EMBL" id="MOEN01000035">
    <property type="protein sequence ID" value="OMH39979.1"/>
    <property type="molecule type" value="Genomic_DNA"/>
</dbReference>
<organism evidence="5 6">
    <name type="scientific">Desulfurobacterium indicum</name>
    <dbReference type="NCBI Taxonomy" id="1914305"/>
    <lineage>
        <taxon>Bacteria</taxon>
        <taxon>Pseudomonadati</taxon>
        <taxon>Aquificota</taxon>
        <taxon>Aquificia</taxon>
        <taxon>Desulfurobacteriales</taxon>
        <taxon>Desulfurobacteriaceae</taxon>
        <taxon>Desulfurobacterium</taxon>
    </lineage>
</organism>
<evidence type="ECO:0000256" key="2">
    <source>
        <dbReference type="ARBA" id="ARBA00023125"/>
    </source>
</evidence>
<dbReference type="InterPro" id="IPR051081">
    <property type="entry name" value="HTH_MetalResp_TranReg"/>
</dbReference>
<dbReference type="SMART" id="SM00418">
    <property type="entry name" value="HTH_ARSR"/>
    <property type="match status" value="1"/>
</dbReference>
<dbReference type="GO" id="GO:0003700">
    <property type="term" value="F:DNA-binding transcription factor activity"/>
    <property type="evidence" value="ECO:0007669"/>
    <property type="project" value="InterPro"/>
</dbReference>
<gene>
    <name evidence="5" type="ORF">BLW93_07680</name>
</gene>
<evidence type="ECO:0000256" key="3">
    <source>
        <dbReference type="ARBA" id="ARBA00023163"/>
    </source>
</evidence>
<evidence type="ECO:0000313" key="5">
    <source>
        <dbReference type="EMBL" id="OMH39979.1"/>
    </source>
</evidence>
<dbReference type="InterPro" id="IPR011991">
    <property type="entry name" value="ArsR-like_HTH"/>
</dbReference>
<dbReference type="NCBIfam" id="NF033788">
    <property type="entry name" value="HTH_metalloreg"/>
    <property type="match status" value="1"/>
</dbReference>
<dbReference type="GO" id="GO:0003677">
    <property type="term" value="F:DNA binding"/>
    <property type="evidence" value="ECO:0007669"/>
    <property type="project" value="UniProtKB-KW"/>
</dbReference>
<name>A0A1R1MJP6_9BACT</name>
<dbReference type="RefSeq" id="WP_076713509.1">
    <property type="nucleotide sequence ID" value="NZ_MOEN01000035.1"/>
</dbReference>
<dbReference type="InterPro" id="IPR001845">
    <property type="entry name" value="HTH_ArsR_DNA-bd_dom"/>
</dbReference>
<dbReference type="CDD" id="cd00090">
    <property type="entry name" value="HTH_ARSR"/>
    <property type="match status" value="1"/>
</dbReference>
<evidence type="ECO:0000256" key="1">
    <source>
        <dbReference type="ARBA" id="ARBA00023015"/>
    </source>
</evidence>
<dbReference type="Gene3D" id="1.10.10.10">
    <property type="entry name" value="Winged helix-like DNA-binding domain superfamily/Winged helix DNA-binding domain"/>
    <property type="match status" value="1"/>
</dbReference>
<comment type="caution">
    <text evidence="5">The sequence shown here is derived from an EMBL/GenBank/DDBJ whole genome shotgun (WGS) entry which is preliminary data.</text>
</comment>
<reference evidence="5 6" key="1">
    <citation type="submission" date="2016-10" db="EMBL/GenBank/DDBJ databases">
        <title>Genome sequence of a sulfur-reducing bacterium Desulfurobacterium indicum K6013.</title>
        <authorList>
            <person name="Cao J."/>
            <person name="Shao Z."/>
            <person name="Alain K."/>
            <person name="Jebbar M."/>
        </authorList>
    </citation>
    <scope>NUCLEOTIDE SEQUENCE [LARGE SCALE GENOMIC DNA]</scope>
    <source>
        <strain evidence="5 6">K6013</strain>
    </source>
</reference>
<dbReference type="OrthoDB" id="9800238at2"/>
<keyword evidence="1" id="KW-0805">Transcription regulation</keyword>
<dbReference type="SUPFAM" id="SSF46785">
    <property type="entry name" value="Winged helix' DNA-binding domain"/>
    <property type="match status" value="1"/>
</dbReference>
<dbReference type="PANTHER" id="PTHR33154:SF33">
    <property type="entry name" value="TRANSCRIPTIONAL REPRESSOR SDPR"/>
    <property type="match status" value="1"/>
</dbReference>
<feature type="domain" description="HTH arsR-type" evidence="4">
    <location>
        <begin position="1"/>
        <end position="93"/>
    </location>
</feature>
<evidence type="ECO:0000313" key="6">
    <source>
        <dbReference type="Proteomes" id="UP000187408"/>
    </source>
</evidence>
<dbReference type="Proteomes" id="UP000187408">
    <property type="component" value="Unassembled WGS sequence"/>
</dbReference>
<keyword evidence="6" id="KW-1185">Reference proteome</keyword>
<dbReference type="InterPro" id="IPR036388">
    <property type="entry name" value="WH-like_DNA-bd_sf"/>
</dbReference>
<accession>A0A1R1MJP6</accession>